<dbReference type="EMBL" id="JAOAMV010000004">
    <property type="protein sequence ID" value="MCT2559335.1"/>
    <property type="molecule type" value="Genomic_DNA"/>
</dbReference>
<evidence type="ECO:0000313" key="2">
    <source>
        <dbReference type="EMBL" id="MCT2559335.1"/>
    </source>
</evidence>
<sequence>MAKIHSDTNKYDHRATPPNVVEIFHGGIRDLIRTRLDETGDTWSNFVFGTSYDLISAKDVVELEKRAVDAGYRYVASATISAEERPNAYQQIGGADGDADEFSFEHPRAVVEPADEAGRQRRGQGDNVVRFPANAVGTARYYRSVKDVMEGLTNGVPPETIAIIDDSGGTLTAPILEQFHGVICAGGTVKSHLGILTREFGIPCLMNACISGIRNGDRVEIEVSGRAKAMGDYQTQDDHSVRVWLHSRH</sequence>
<dbReference type="GO" id="GO:0016772">
    <property type="term" value="F:transferase activity, transferring phosphorus-containing groups"/>
    <property type="evidence" value="ECO:0007669"/>
    <property type="project" value="InterPro"/>
</dbReference>
<dbReference type="AlphaFoldDB" id="A0A9X3A9Y0"/>
<feature type="domain" description="PEP-utilising enzyme mobile" evidence="1">
    <location>
        <begin position="165"/>
        <end position="209"/>
    </location>
</feature>
<dbReference type="InterPro" id="IPR036637">
    <property type="entry name" value="Phosphohistidine_dom_sf"/>
</dbReference>
<evidence type="ECO:0000259" key="1">
    <source>
        <dbReference type="Pfam" id="PF00391"/>
    </source>
</evidence>
<accession>A0A9X3A9Y0</accession>
<keyword evidence="3" id="KW-1185">Reference proteome</keyword>
<dbReference type="SUPFAM" id="SSF52009">
    <property type="entry name" value="Phosphohistidine domain"/>
    <property type="match status" value="1"/>
</dbReference>
<dbReference type="Proteomes" id="UP001142648">
    <property type="component" value="Unassembled WGS sequence"/>
</dbReference>
<organism evidence="2 3">
    <name type="scientific">Tsuneonella litorea</name>
    <dbReference type="NCBI Taxonomy" id="2976475"/>
    <lineage>
        <taxon>Bacteria</taxon>
        <taxon>Pseudomonadati</taxon>
        <taxon>Pseudomonadota</taxon>
        <taxon>Alphaproteobacteria</taxon>
        <taxon>Sphingomonadales</taxon>
        <taxon>Erythrobacteraceae</taxon>
        <taxon>Tsuneonella</taxon>
    </lineage>
</organism>
<dbReference type="Pfam" id="PF00391">
    <property type="entry name" value="PEP-utilizers"/>
    <property type="match status" value="1"/>
</dbReference>
<reference evidence="2" key="1">
    <citation type="submission" date="2022-09" db="EMBL/GenBank/DDBJ databases">
        <title>The genome sequence of Tsuneonella sp. YG55.</title>
        <authorList>
            <person name="Liu Y."/>
        </authorList>
    </citation>
    <scope>NUCLEOTIDE SEQUENCE</scope>
    <source>
        <strain evidence="2">YG55</strain>
    </source>
</reference>
<proteinExistence type="predicted"/>
<dbReference type="Gene3D" id="3.50.30.10">
    <property type="entry name" value="Phosphohistidine domain"/>
    <property type="match status" value="1"/>
</dbReference>
<comment type="caution">
    <text evidence="2">The sequence shown here is derived from an EMBL/GenBank/DDBJ whole genome shotgun (WGS) entry which is preliminary data.</text>
</comment>
<dbReference type="InterPro" id="IPR008279">
    <property type="entry name" value="PEP-util_enz_mobile_dom"/>
</dbReference>
<protein>
    <submittedName>
        <fullName evidence="2">PEP-utilizing enzyme</fullName>
    </submittedName>
</protein>
<gene>
    <name evidence="2" type="ORF">N0B51_10120</name>
</gene>
<dbReference type="RefSeq" id="WP_259962204.1">
    <property type="nucleotide sequence ID" value="NZ_JAOAMV010000004.1"/>
</dbReference>
<name>A0A9X3A9Y0_9SPHN</name>
<evidence type="ECO:0000313" key="3">
    <source>
        <dbReference type="Proteomes" id="UP001142648"/>
    </source>
</evidence>